<evidence type="ECO:0000256" key="1">
    <source>
        <dbReference type="ARBA" id="ARBA00006484"/>
    </source>
</evidence>
<keyword evidence="2" id="KW-0560">Oxidoreductase</keyword>
<dbReference type="SUPFAM" id="SSF51735">
    <property type="entry name" value="NAD(P)-binding Rossmann-fold domains"/>
    <property type="match status" value="1"/>
</dbReference>
<dbReference type="PANTHER" id="PTHR43477:SF1">
    <property type="entry name" value="DIHYDROANTICAPSIN 7-DEHYDROGENASE"/>
    <property type="match status" value="1"/>
</dbReference>
<dbReference type="PRINTS" id="PR00080">
    <property type="entry name" value="SDRFAMILY"/>
</dbReference>
<protein>
    <submittedName>
        <fullName evidence="4">3(Or 17)beta-hydroxysteroid dehydrogenase</fullName>
    </submittedName>
</protein>
<dbReference type="PRINTS" id="PR00081">
    <property type="entry name" value="GDHRDH"/>
</dbReference>
<gene>
    <name evidence="4" type="ORF">MBESOW_P1092</name>
</gene>
<dbReference type="Proteomes" id="UP000290975">
    <property type="component" value="Unassembled WGS sequence"/>
</dbReference>
<dbReference type="AlphaFoldDB" id="A0A401IZP7"/>
<dbReference type="InterPro" id="IPR051122">
    <property type="entry name" value="SDR_DHRS6-like"/>
</dbReference>
<evidence type="ECO:0000313" key="4">
    <source>
        <dbReference type="EMBL" id="GBH29838.1"/>
    </source>
</evidence>
<evidence type="ECO:0000313" key="5">
    <source>
        <dbReference type="Proteomes" id="UP000290975"/>
    </source>
</evidence>
<dbReference type="PANTHER" id="PTHR43477">
    <property type="entry name" value="DIHYDROANTICAPSIN 7-DEHYDROGENASE"/>
    <property type="match status" value="1"/>
</dbReference>
<keyword evidence="5" id="KW-1185">Reference proteome</keyword>
<sequence>MAADLSRVKRWQPERLVMAAKGRVEGKVVLVTGAGHGLGQADAEALAREGARVIVADVDEQAARRVAEALPAAMALHLDVTCETQWQASLAKIMQVHGRLDALVNNAGIARFETVEQSSLESFRRVTAVSAEGTFLGCKTCLPALAASGAGSIVNIASVAAIRGNPAAFAYSAAKGAVLSMTRSLIVHCQQQGYPVRANMVLPGSHDTEMVRQAYHFAAPELREAARRHEGKPQHVADLVLFLVSDESIRLNGAEIVIDNGRTVA</sequence>
<evidence type="ECO:0000256" key="3">
    <source>
        <dbReference type="ARBA" id="ARBA00051383"/>
    </source>
</evidence>
<evidence type="ECO:0000256" key="2">
    <source>
        <dbReference type="ARBA" id="ARBA00023002"/>
    </source>
</evidence>
<dbReference type="EMBL" id="BBQY01000001">
    <property type="protein sequence ID" value="GBH29838.1"/>
    <property type="molecule type" value="Genomic_DNA"/>
</dbReference>
<proteinExistence type="inferred from homology"/>
<comment type="similarity">
    <text evidence="1">Belongs to the short-chain dehydrogenases/reductases (SDR) family.</text>
</comment>
<dbReference type="GO" id="GO:0016491">
    <property type="term" value="F:oxidoreductase activity"/>
    <property type="evidence" value="ECO:0007669"/>
    <property type="project" value="UniProtKB-KW"/>
</dbReference>
<dbReference type="Pfam" id="PF13561">
    <property type="entry name" value="adh_short_C2"/>
    <property type="match status" value="1"/>
</dbReference>
<organism evidence="4 5">
    <name type="scientific">Sphingobium xenophagum</name>
    <dbReference type="NCBI Taxonomy" id="121428"/>
    <lineage>
        <taxon>Bacteria</taxon>
        <taxon>Pseudomonadati</taxon>
        <taxon>Pseudomonadota</taxon>
        <taxon>Alphaproteobacteria</taxon>
        <taxon>Sphingomonadales</taxon>
        <taxon>Sphingomonadaceae</taxon>
        <taxon>Sphingobium</taxon>
    </lineage>
</organism>
<dbReference type="InterPro" id="IPR002347">
    <property type="entry name" value="SDR_fam"/>
</dbReference>
<dbReference type="FunFam" id="3.40.50.720:FF:000084">
    <property type="entry name" value="Short-chain dehydrogenase reductase"/>
    <property type="match status" value="1"/>
</dbReference>
<accession>A0A401IZP7</accession>
<dbReference type="Gene3D" id="3.40.50.720">
    <property type="entry name" value="NAD(P)-binding Rossmann-like Domain"/>
    <property type="match status" value="1"/>
</dbReference>
<dbReference type="STRING" id="1192759.GCA_000277525_00844"/>
<dbReference type="InterPro" id="IPR036291">
    <property type="entry name" value="NAD(P)-bd_dom_sf"/>
</dbReference>
<comment type="caution">
    <text evidence="4">The sequence shown here is derived from an EMBL/GenBank/DDBJ whole genome shotgun (WGS) entry which is preliminary data.</text>
</comment>
<comment type="catalytic activity">
    <reaction evidence="3">
        <text>2,5-dichlorocyclohexa-2,5-dien-1,4-diol + NAD(+) = 2,5-dichlorohydroquinone + NADH + H(+)</text>
        <dbReference type="Rhea" id="RHEA:15741"/>
        <dbReference type="ChEBI" id="CHEBI:15378"/>
        <dbReference type="ChEBI" id="CHEBI:27545"/>
        <dbReference type="ChEBI" id="CHEBI:28975"/>
        <dbReference type="ChEBI" id="CHEBI:57540"/>
        <dbReference type="ChEBI" id="CHEBI:57945"/>
    </reaction>
</comment>
<reference evidence="4 5" key="1">
    <citation type="submission" date="2014-12" db="EMBL/GenBank/DDBJ databases">
        <title>Whole genome sequencing of Sphingobium xenophagum OW59.</title>
        <authorList>
            <person name="Ohta Y."/>
            <person name="Nishi S."/>
            <person name="Hatada Y."/>
        </authorList>
    </citation>
    <scope>NUCLEOTIDE SEQUENCE [LARGE SCALE GENOMIC DNA]</scope>
    <source>
        <strain evidence="4 5">OW59</strain>
    </source>
</reference>
<name>A0A401IZP7_SPHXE</name>